<protein>
    <recommendedName>
        <fullName evidence="1">DUF2470 domain-containing protein</fullName>
    </recommendedName>
</protein>
<dbReference type="InterPro" id="IPR037119">
    <property type="entry name" value="Haem_oxidase_HugZ-like_sf"/>
</dbReference>
<dbReference type="AlphaFoldDB" id="A0A9D5BX65"/>
<proteinExistence type="predicted"/>
<dbReference type="Gene3D" id="3.40.50.720">
    <property type="entry name" value="NAD(P)-binding Rossmann-like Domain"/>
    <property type="match status" value="2"/>
</dbReference>
<dbReference type="PANTHER" id="PTHR37375:SF1">
    <property type="entry name" value="DUF2470 DOMAIN-CONTAINING PROTEIN"/>
    <property type="match status" value="1"/>
</dbReference>
<dbReference type="SUPFAM" id="SSF51735">
    <property type="entry name" value="NAD(P)-binding Rossmann-fold domains"/>
    <property type="match status" value="1"/>
</dbReference>
<dbReference type="Pfam" id="PF13561">
    <property type="entry name" value="adh_short_C2"/>
    <property type="match status" value="1"/>
</dbReference>
<dbReference type="InterPro" id="IPR002347">
    <property type="entry name" value="SDR_fam"/>
</dbReference>
<dbReference type="Pfam" id="PF00106">
    <property type="entry name" value="adh_short"/>
    <property type="match status" value="1"/>
</dbReference>
<dbReference type="Gene3D" id="2.30.110.10">
    <property type="entry name" value="Electron Transport, Fmn-binding Protein, Chain A"/>
    <property type="match status" value="1"/>
</dbReference>
<dbReference type="InterPro" id="IPR036291">
    <property type="entry name" value="NAD(P)-bd_dom_sf"/>
</dbReference>
<dbReference type="PANTHER" id="PTHR37375">
    <property type="entry name" value="EXPRESSED PROTEIN"/>
    <property type="match status" value="1"/>
</dbReference>
<keyword evidence="3" id="KW-1185">Reference proteome</keyword>
<dbReference type="InterPro" id="IPR019595">
    <property type="entry name" value="DUF2470"/>
</dbReference>
<evidence type="ECO:0000313" key="2">
    <source>
        <dbReference type="EMBL" id="KAJ0962360.1"/>
    </source>
</evidence>
<reference evidence="2" key="1">
    <citation type="submission" date="2021-03" db="EMBL/GenBank/DDBJ databases">
        <authorList>
            <person name="Li Z."/>
            <person name="Yang C."/>
        </authorList>
    </citation>
    <scope>NUCLEOTIDE SEQUENCE</scope>
    <source>
        <strain evidence="2">Dzin_1.0</strain>
        <tissue evidence="2">Leaf</tissue>
    </source>
</reference>
<dbReference type="InterPro" id="IPR012349">
    <property type="entry name" value="Split_barrel_FMN-bd"/>
</dbReference>
<dbReference type="Proteomes" id="UP001085076">
    <property type="component" value="Miscellaneous, Linkage group lg10"/>
</dbReference>
<gene>
    <name evidence="2" type="ORF">J5N97_030188</name>
</gene>
<dbReference type="Gene3D" id="3.20.180.10">
    <property type="entry name" value="PNP-oxidase-like"/>
    <property type="match status" value="1"/>
</dbReference>
<comment type="caution">
    <text evidence="2">The sequence shown here is derived from an EMBL/GenBank/DDBJ whole genome shotgun (WGS) entry which is preliminary data.</text>
</comment>
<dbReference type="EMBL" id="JAGGNH010000010">
    <property type="protein sequence ID" value="KAJ0962360.1"/>
    <property type="molecule type" value="Genomic_DNA"/>
</dbReference>
<accession>A0A9D5BX65</accession>
<evidence type="ECO:0000259" key="1">
    <source>
        <dbReference type="Pfam" id="PF10615"/>
    </source>
</evidence>
<sequence length="550" mass="60696">MAITTSLEGRWSLSGTKALVTGGTKGIGHAIVEELAKLGASVHTCSRNEAELTECLKQWEGENLKVTGSVCDVSSCSQRQKLMENVSDVFQGKLDILFMKEQPFTQQAKDNIRVNCIAPSCIKTPLVEKIYENEFIVKEACQTPLGRLGEPQEVASVVAFLCLPAASYVTVLLLPPLTGERRALAVNDALARASDSAVRGSRIPDLGTLFAGVESTVLNRGLLINPVKHFSEHLPCIAEMKQLKGSSKTVALSVAERCRNILASNWQAHLNTIKADAKGSKEDIYTSKVHYMFRKGKPYIWIPEGDLHNTNAIIDERASMSVSSTVPGPLLNLLRSIRKLPPRVALAGDLIAMNEEKVHRVAESLRESILMEYNIASQASYTVSSVLSSAGVNCRARCENFLEILDESSKYAVYKFDINSCSYIDGSGGAHDLDVEEVAAPKADQISLFTEKLIDGINQSQARRRALMLFCFEYHNASARDALMLSIDRKGFDILAKVPEAHSNNTQQYNWKEFRFTFKEEVYDIEAFCRLLVELEEEALESVKSYSGLG</sequence>
<organism evidence="2 3">
    <name type="scientific">Dioscorea zingiberensis</name>
    <dbReference type="NCBI Taxonomy" id="325984"/>
    <lineage>
        <taxon>Eukaryota</taxon>
        <taxon>Viridiplantae</taxon>
        <taxon>Streptophyta</taxon>
        <taxon>Embryophyta</taxon>
        <taxon>Tracheophyta</taxon>
        <taxon>Spermatophyta</taxon>
        <taxon>Magnoliopsida</taxon>
        <taxon>Liliopsida</taxon>
        <taxon>Dioscoreales</taxon>
        <taxon>Dioscoreaceae</taxon>
        <taxon>Dioscorea</taxon>
    </lineage>
</organism>
<evidence type="ECO:0000313" key="3">
    <source>
        <dbReference type="Proteomes" id="UP001085076"/>
    </source>
</evidence>
<reference evidence="2" key="2">
    <citation type="journal article" date="2022" name="Hortic Res">
        <title>The genome of Dioscorea zingiberensis sheds light on the biosynthesis, origin and evolution of the medicinally important diosgenin saponins.</title>
        <authorList>
            <person name="Li Y."/>
            <person name="Tan C."/>
            <person name="Li Z."/>
            <person name="Guo J."/>
            <person name="Li S."/>
            <person name="Chen X."/>
            <person name="Wang C."/>
            <person name="Dai X."/>
            <person name="Yang H."/>
            <person name="Song W."/>
            <person name="Hou L."/>
            <person name="Xu J."/>
            <person name="Tong Z."/>
            <person name="Xu A."/>
            <person name="Yuan X."/>
            <person name="Wang W."/>
            <person name="Yang Q."/>
            <person name="Chen L."/>
            <person name="Sun Z."/>
            <person name="Wang K."/>
            <person name="Pan B."/>
            <person name="Chen J."/>
            <person name="Bao Y."/>
            <person name="Liu F."/>
            <person name="Qi X."/>
            <person name="Gang D.R."/>
            <person name="Wen J."/>
            <person name="Li J."/>
        </authorList>
    </citation>
    <scope>NUCLEOTIDE SEQUENCE</scope>
    <source>
        <strain evidence="2">Dzin_1.0</strain>
    </source>
</reference>
<feature type="domain" description="DUF2470" evidence="1">
    <location>
        <begin position="463"/>
        <end position="535"/>
    </location>
</feature>
<name>A0A9D5BX65_9LILI</name>
<dbReference type="SUPFAM" id="SSF50475">
    <property type="entry name" value="FMN-binding split barrel"/>
    <property type="match status" value="1"/>
</dbReference>
<dbReference type="PRINTS" id="PR00081">
    <property type="entry name" value="GDHRDH"/>
</dbReference>
<dbReference type="OrthoDB" id="10256706at2759"/>
<dbReference type="Pfam" id="PF10615">
    <property type="entry name" value="DUF2470"/>
    <property type="match status" value="1"/>
</dbReference>